<comment type="similarity">
    <text evidence="18">Belongs to the peroxidase family. Classical plant (class III) peroxidase subfamily.</text>
</comment>
<dbReference type="InterPro" id="IPR019793">
    <property type="entry name" value="Peroxidases_heam-ligand_BS"/>
</dbReference>
<feature type="binding site" evidence="15">
    <location>
        <position position="73"/>
    </location>
    <ligand>
        <name>Ca(2+)</name>
        <dbReference type="ChEBI" id="CHEBI:29108"/>
        <label>1</label>
    </ligand>
</feature>
<dbReference type="GO" id="GO:0005576">
    <property type="term" value="C:extracellular region"/>
    <property type="evidence" value="ECO:0007669"/>
    <property type="project" value="UniProtKB-SubCell"/>
</dbReference>
<dbReference type="GO" id="GO:0140825">
    <property type="term" value="F:lactoperoxidase activity"/>
    <property type="evidence" value="ECO:0007669"/>
    <property type="project" value="UniProtKB-EC"/>
</dbReference>
<feature type="compositionally biased region" description="Gly residues" evidence="19">
    <location>
        <begin position="327"/>
        <end position="345"/>
    </location>
</feature>
<reference evidence="22" key="1">
    <citation type="journal article" date="2017" name="Plant J.">
        <title>The pomegranate (Punica granatum L.) genome and the genomics of punicalagin biosynthesis.</title>
        <authorList>
            <person name="Qin G."/>
            <person name="Xu C."/>
            <person name="Ming R."/>
            <person name="Tang H."/>
            <person name="Guyot R."/>
            <person name="Kramer E.M."/>
            <person name="Hu Y."/>
            <person name="Yi X."/>
            <person name="Qi Y."/>
            <person name="Xu X."/>
            <person name="Gao Z."/>
            <person name="Pan H."/>
            <person name="Jian J."/>
            <person name="Tian Y."/>
            <person name="Yue Z."/>
            <person name="Xu Y."/>
        </authorList>
    </citation>
    <scope>NUCLEOTIDE SEQUENCE [LARGE SCALE GENOMIC DNA]</scope>
    <source>
        <strain evidence="22">cv. Dabenzi</strain>
    </source>
</reference>
<keyword evidence="6 18" id="KW-0349">Heme</keyword>
<comment type="cofactor">
    <cofactor evidence="15 18">
        <name>heme b</name>
        <dbReference type="ChEBI" id="CHEBI:60344"/>
    </cofactor>
    <text evidence="15 18">Binds 1 heme b (iron(II)-protoporphyrin IX) group per subunit.</text>
</comment>
<feature type="binding site" evidence="15">
    <location>
        <position position="71"/>
    </location>
    <ligand>
        <name>Ca(2+)</name>
        <dbReference type="ChEBI" id="CHEBI:29108"/>
        <label>1</label>
    </ligand>
</feature>
<dbReference type="PROSITE" id="PS00436">
    <property type="entry name" value="PEROXIDASE_2"/>
    <property type="match status" value="1"/>
</dbReference>
<comment type="function">
    <text evidence="2">Removal of H(2)O(2), oxidation of toxic reductants, biosynthesis and degradation of lignin, suberization, auxin catabolism, response to environmental stresses such as wounding, pathogen attack and oxidative stress. These functions might be dependent on each isozyme/isoform in each plant tissue.</text>
</comment>
<dbReference type="InterPro" id="IPR002016">
    <property type="entry name" value="Haem_peroxidase"/>
</dbReference>
<feature type="active site" description="Proton acceptor" evidence="13">
    <location>
        <position position="65"/>
    </location>
</feature>
<dbReference type="GO" id="GO:0042744">
    <property type="term" value="P:hydrogen peroxide catabolic process"/>
    <property type="evidence" value="ECO:0007669"/>
    <property type="project" value="UniProtKB-KW"/>
</dbReference>
<feature type="disulfide bond" evidence="17">
    <location>
        <begin position="67"/>
        <end position="72"/>
    </location>
</feature>
<proteinExistence type="inferred from homology"/>
<feature type="binding site" evidence="15">
    <location>
        <position position="252"/>
    </location>
    <ligand>
        <name>Ca(2+)</name>
        <dbReference type="ChEBI" id="CHEBI:29108"/>
        <label>2</label>
    </ligand>
</feature>
<feature type="signal peptide" evidence="18">
    <location>
        <begin position="1"/>
        <end position="23"/>
    </location>
</feature>
<keyword evidence="10 15" id="KW-0408">Iron</keyword>
<evidence type="ECO:0000256" key="17">
    <source>
        <dbReference type="PIRSR" id="PIRSR600823-5"/>
    </source>
</evidence>
<keyword evidence="9 18" id="KW-0560">Oxidoreductase</keyword>
<dbReference type="Gene3D" id="1.10.420.10">
    <property type="entry name" value="Peroxidase, domain 2"/>
    <property type="match status" value="1"/>
</dbReference>
<dbReference type="InterPro" id="IPR010255">
    <property type="entry name" value="Haem_peroxidase_sf"/>
</dbReference>
<keyword evidence="18" id="KW-0376">Hydrogen peroxide</keyword>
<dbReference type="PANTHER" id="PTHR31517:SF84">
    <property type="entry name" value="PEROXIDASE"/>
    <property type="match status" value="1"/>
</dbReference>
<dbReference type="PRINTS" id="PR00461">
    <property type="entry name" value="PLPEROXIDASE"/>
</dbReference>
<feature type="binding site" evidence="14">
    <location>
        <position position="162"/>
    </location>
    <ligand>
        <name>substrate</name>
    </ligand>
</feature>
<feature type="disulfide bond" evidence="17">
    <location>
        <begin position="34"/>
        <end position="114"/>
    </location>
</feature>
<dbReference type="Pfam" id="PF00141">
    <property type="entry name" value="peroxidase"/>
    <property type="match status" value="1"/>
</dbReference>
<feature type="disulfide bond" evidence="17">
    <location>
        <begin position="199"/>
        <end position="231"/>
    </location>
</feature>
<evidence type="ECO:0000256" key="11">
    <source>
        <dbReference type="ARBA" id="ARBA00023157"/>
    </source>
</evidence>
<evidence type="ECO:0000256" key="8">
    <source>
        <dbReference type="ARBA" id="ARBA00022837"/>
    </source>
</evidence>
<dbReference type="GO" id="GO:0046872">
    <property type="term" value="F:metal ion binding"/>
    <property type="evidence" value="ECO:0007669"/>
    <property type="project" value="UniProtKB-UniRule"/>
</dbReference>
<protein>
    <recommendedName>
        <fullName evidence="4 18">Peroxidase</fullName>
        <ecNumber evidence="4 18">1.11.1.7</ecNumber>
    </recommendedName>
</protein>
<evidence type="ECO:0000256" key="19">
    <source>
        <dbReference type="SAM" id="MobiDB-lite"/>
    </source>
</evidence>
<keyword evidence="8 15" id="KW-0106">Calcium</keyword>
<comment type="similarity">
    <text evidence="3">Belongs to the peroxidase family. Ascorbate peroxidase subfamily.</text>
</comment>
<evidence type="ECO:0000256" key="1">
    <source>
        <dbReference type="ARBA" id="ARBA00000189"/>
    </source>
</evidence>
<evidence type="ECO:0000256" key="6">
    <source>
        <dbReference type="ARBA" id="ARBA00022617"/>
    </source>
</evidence>
<dbReference type="FunFam" id="1.10.520.10:FF:000001">
    <property type="entry name" value="Peroxidase"/>
    <property type="match status" value="1"/>
</dbReference>
<feature type="region of interest" description="Disordered" evidence="19">
    <location>
        <begin position="327"/>
        <end position="359"/>
    </location>
</feature>
<evidence type="ECO:0000256" key="18">
    <source>
        <dbReference type="RuleBase" id="RU362060"/>
    </source>
</evidence>
<evidence type="ECO:0000256" key="15">
    <source>
        <dbReference type="PIRSR" id="PIRSR600823-3"/>
    </source>
</evidence>
<evidence type="ECO:0000256" key="5">
    <source>
        <dbReference type="ARBA" id="ARBA00022559"/>
    </source>
</evidence>
<organism evidence="21 22">
    <name type="scientific">Punica granatum</name>
    <name type="common">Pomegranate</name>
    <dbReference type="NCBI Taxonomy" id="22663"/>
    <lineage>
        <taxon>Eukaryota</taxon>
        <taxon>Viridiplantae</taxon>
        <taxon>Streptophyta</taxon>
        <taxon>Embryophyta</taxon>
        <taxon>Tracheophyta</taxon>
        <taxon>Spermatophyta</taxon>
        <taxon>Magnoliopsida</taxon>
        <taxon>eudicotyledons</taxon>
        <taxon>Gunneridae</taxon>
        <taxon>Pentapetalae</taxon>
        <taxon>rosids</taxon>
        <taxon>malvids</taxon>
        <taxon>Myrtales</taxon>
        <taxon>Lythraceae</taxon>
        <taxon>Punica</taxon>
    </lineage>
</organism>
<comment type="subcellular location">
    <subcellularLocation>
        <location evidence="18">Secreted</location>
    </subcellularLocation>
</comment>
<keyword evidence="7 15" id="KW-0479">Metal-binding</keyword>
<accession>A0A218X5B6</accession>
<feature type="site" description="Transition state stabilizer" evidence="16">
    <location>
        <position position="61"/>
    </location>
</feature>
<evidence type="ECO:0000256" key="12">
    <source>
        <dbReference type="ARBA" id="ARBA00023180"/>
    </source>
</evidence>
<dbReference type="PANTHER" id="PTHR31517">
    <property type="match status" value="1"/>
</dbReference>
<evidence type="ECO:0000256" key="14">
    <source>
        <dbReference type="PIRSR" id="PIRSR600823-2"/>
    </source>
</evidence>
<evidence type="ECO:0000313" key="21">
    <source>
        <dbReference type="EMBL" id="OWM79691.1"/>
    </source>
</evidence>
<name>A0A218X5B6_PUNGR</name>
<dbReference type="EC" id="1.11.1.7" evidence="4 18"/>
<dbReference type="GO" id="GO:0006979">
    <property type="term" value="P:response to oxidative stress"/>
    <property type="evidence" value="ECO:0007669"/>
    <property type="project" value="UniProtKB-UniRule"/>
</dbReference>
<dbReference type="EMBL" id="MTKT01002440">
    <property type="protein sequence ID" value="OWM79691.1"/>
    <property type="molecule type" value="Genomic_DNA"/>
</dbReference>
<feature type="binding site" evidence="15">
    <location>
        <position position="193"/>
    </location>
    <ligand>
        <name>Ca(2+)</name>
        <dbReference type="ChEBI" id="CHEBI:29108"/>
        <label>2</label>
    </ligand>
</feature>
<dbReference type="Proteomes" id="UP000197138">
    <property type="component" value="Unassembled WGS sequence"/>
</dbReference>
<dbReference type="CDD" id="cd00693">
    <property type="entry name" value="secretory_peroxidase"/>
    <property type="match status" value="1"/>
</dbReference>
<keyword evidence="11 17" id="KW-1015">Disulfide bond</keyword>
<evidence type="ECO:0000313" key="22">
    <source>
        <dbReference type="Proteomes" id="UP000197138"/>
    </source>
</evidence>
<evidence type="ECO:0000259" key="20">
    <source>
        <dbReference type="PROSITE" id="PS50873"/>
    </source>
</evidence>
<dbReference type="AlphaFoldDB" id="A0A218X5B6"/>
<feature type="binding site" description="axial binding residue" evidence="15">
    <location>
        <position position="192"/>
    </location>
    <ligand>
        <name>heme b</name>
        <dbReference type="ChEBI" id="CHEBI:60344"/>
    </ligand>
    <ligandPart>
        <name>Fe</name>
        <dbReference type="ChEBI" id="CHEBI:18248"/>
    </ligandPart>
</feature>
<dbReference type="SUPFAM" id="SSF48113">
    <property type="entry name" value="Heme-dependent peroxidases"/>
    <property type="match status" value="1"/>
</dbReference>
<keyword evidence="18" id="KW-0964">Secreted</keyword>
<dbReference type="Gene3D" id="1.10.520.10">
    <property type="match status" value="1"/>
</dbReference>
<keyword evidence="5 18" id="KW-0575">Peroxidase</keyword>
<dbReference type="FunFam" id="1.10.420.10:FF:000006">
    <property type="entry name" value="Peroxidase"/>
    <property type="match status" value="1"/>
</dbReference>
<dbReference type="GO" id="GO:0020037">
    <property type="term" value="F:heme binding"/>
    <property type="evidence" value="ECO:0007669"/>
    <property type="project" value="UniProtKB-UniRule"/>
</dbReference>
<dbReference type="InterPro" id="IPR033905">
    <property type="entry name" value="Secretory_peroxidase"/>
</dbReference>
<feature type="chain" id="PRO_5011835436" description="Peroxidase" evidence="18">
    <location>
        <begin position="24"/>
        <end position="359"/>
    </location>
</feature>
<feature type="disulfide bond" evidence="17">
    <location>
        <begin position="120"/>
        <end position="320"/>
    </location>
</feature>
<dbReference type="InterPro" id="IPR000823">
    <property type="entry name" value="Peroxidase_pln"/>
</dbReference>
<comment type="catalytic activity">
    <reaction evidence="1 18">
        <text>2 a phenolic donor + H2O2 = 2 a phenolic radical donor + 2 H2O</text>
        <dbReference type="Rhea" id="RHEA:56136"/>
        <dbReference type="ChEBI" id="CHEBI:15377"/>
        <dbReference type="ChEBI" id="CHEBI:16240"/>
        <dbReference type="ChEBI" id="CHEBI:139520"/>
        <dbReference type="ChEBI" id="CHEBI:139521"/>
        <dbReference type="EC" id="1.11.1.7"/>
    </reaction>
</comment>
<evidence type="ECO:0000256" key="13">
    <source>
        <dbReference type="PIRSR" id="PIRSR600823-1"/>
    </source>
</evidence>
<evidence type="ECO:0000256" key="7">
    <source>
        <dbReference type="ARBA" id="ARBA00022723"/>
    </source>
</evidence>
<feature type="binding site" evidence="15">
    <location>
        <position position="66"/>
    </location>
    <ligand>
        <name>Ca(2+)</name>
        <dbReference type="ChEBI" id="CHEBI:29108"/>
        <label>1</label>
    </ligand>
</feature>
<keyword evidence="12" id="KW-0325">Glycoprotein</keyword>
<evidence type="ECO:0000256" key="3">
    <source>
        <dbReference type="ARBA" id="ARBA00006873"/>
    </source>
</evidence>
<evidence type="ECO:0000256" key="4">
    <source>
        <dbReference type="ARBA" id="ARBA00012313"/>
    </source>
</evidence>
<evidence type="ECO:0000256" key="16">
    <source>
        <dbReference type="PIRSR" id="PIRSR600823-4"/>
    </source>
</evidence>
<evidence type="ECO:0000256" key="10">
    <source>
        <dbReference type="ARBA" id="ARBA00023004"/>
    </source>
</evidence>
<dbReference type="PRINTS" id="PR00458">
    <property type="entry name" value="PEROXIDASE"/>
</dbReference>
<dbReference type="PROSITE" id="PS50873">
    <property type="entry name" value="PEROXIDASE_4"/>
    <property type="match status" value="1"/>
</dbReference>
<comment type="cofactor">
    <cofactor evidence="15 18">
        <name>Ca(2+)</name>
        <dbReference type="ChEBI" id="CHEBI:29108"/>
    </cofactor>
    <text evidence="15 18">Binds 2 calcium ions per subunit.</text>
</comment>
<feature type="domain" description="Plant heme peroxidase family profile" evidence="20">
    <location>
        <begin position="24"/>
        <end position="324"/>
    </location>
</feature>
<dbReference type="PROSITE" id="PS00435">
    <property type="entry name" value="PEROXIDASE_1"/>
    <property type="match status" value="1"/>
</dbReference>
<feature type="binding site" evidence="15">
    <location>
        <position position="69"/>
    </location>
    <ligand>
        <name>Ca(2+)</name>
        <dbReference type="ChEBI" id="CHEBI:29108"/>
        <label>1</label>
    </ligand>
</feature>
<gene>
    <name evidence="21" type="ORF">CDL15_Pgr023103</name>
</gene>
<evidence type="ECO:0000256" key="9">
    <source>
        <dbReference type="ARBA" id="ARBA00023002"/>
    </source>
</evidence>
<sequence>MMKLISPFRVVLALLLASQCVVSQLQVGFYANKCPLAEFIVKDEVKKAFFKDKGIAPGLVRVHFHDCFVRGCDGSVLIDSTPSNTAEKDSPPNNPSLRGFEVIDNAKARLEAACKGVVSCADILAFAARDSVEITGGFSYAVPAGRRDGRVSVASEALANLPPPSLNVDQLTQSFASKGFTQEEMVTLSGAHTIGRSHCTSFRNRLYSFNATMSQDPTLDPRYAATLKQQCPQNSNDPNLVVPMTLSPATTDVGYYLDILLNKGLFTSDQTLLTNSATANQVIQNARNPLLWKRNFAAAMVKMSKLNVLMGNAGEIRMNCRESGQGRDLGYGGGRTAAGHGGPGGGRRRLLRPPAILAD</sequence>
<comment type="caution">
    <text evidence="21">The sequence shown here is derived from an EMBL/GenBank/DDBJ whole genome shotgun (WGS) entry which is preliminary data.</text>
</comment>
<feature type="binding site" evidence="15">
    <location>
        <position position="87"/>
    </location>
    <ligand>
        <name>Ca(2+)</name>
        <dbReference type="ChEBI" id="CHEBI:29108"/>
        <label>1</label>
    </ligand>
</feature>
<feature type="binding site" evidence="15">
    <location>
        <position position="75"/>
    </location>
    <ligand>
        <name>Ca(2+)</name>
        <dbReference type="ChEBI" id="CHEBI:29108"/>
        <label>1</label>
    </ligand>
</feature>
<dbReference type="InterPro" id="IPR019794">
    <property type="entry name" value="Peroxidases_AS"/>
</dbReference>
<evidence type="ECO:0000256" key="2">
    <source>
        <dbReference type="ARBA" id="ARBA00002322"/>
    </source>
</evidence>
<keyword evidence="18" id="KW-0732">Signal</keyword>